<name>A0A3P7PC67_DIBLA</name>
<dbReference type="InterPro" id="IPR013098">
    <property type="entry name" value="Ig_I-set"/>
</dbReference>
<dbReference type="InterPro" id="IPR003598">
    <property type="entry name" value="Ig_sub2"/>
</dbReference>
<dbReference type="OrthoDB" id="6084240at2759"/>
<dbReference type="InterPro" id="IPR003599">
    <property type="entry name" value="Ig_sub"/>
</dbReference>
<reference evidence="4 5" key="1">
    <citation type="submission" date="2018-11" db="EMBL/GenBank/DDBJ databases">
        <authorList>
            <consortium name="Pathogen Informatics"/>
        </authorList>
    </citation>
    <scope>NUCLEOTIDE SEQUENCE [LARGE SCALE GENOMIC DNA]</scope>
</reference>
<dbReference type="Pfam" id="PF07679">
    <property type="entry name" value="I-set"/>
    <property type="match status" value="2"/>
</dbReference>
<dbReference type="InterPro" id="IPR013783">
    <property type="entry name" value="Ig-like_fold"/>
</dbReference>
<accession>A0A3P7PC67</accession>
<dbReference type="GO" id="GO:0004672">
    <property type="term" value="F:protein kinase activity"/>
    <property type="evidence" value="ECO:0007669"/>
    <property type="project" value="TreeGrafter"/>
</dbReference>
<feature type="non-terminal residue" evidence="4">
    <location>
        <position position="311"/>
    </location>
</feature>
<dbReference type="SMART" id="SM00408">
    <property type="entry name" value="IGc2"/>
    <property type="match status" value="2"/>
</dbReference>
<dbReference type="Gene3D" id="2.60.40.10">
    <property type="entry name" value="Immunoglobulins"/>
    <property type="match status" value="2"/>
</dbReference>
<feature type="region of interest" description="Disordered" evidence="2">
    <location>
        <begin position="20"/>
        <end position="54"/>
    </location>
</feature>
<evidence type="ECO:0000256" key="2">
    <source>
        <dbReference type="SAM" id="MobiDB-lite"/>
    </source>
</evidence>
<keyword evidence="1" id="KW-0393">Immunoglobulin domain</keyword>
<dbReference type="SMART" id="SM00409">
    <property type="entry name" value="IG"/>
    <property type="match status" value="1"/>
</dbReference>
<protein>
    <recommendedName>
        <fullName evidence="3">Ig-like domain-containing protein</fullName>
    </recommendedName>
</protein>
<dbReference type="InterPro" id="IPR036179">
    <property type="entry name" value="Ig-like_dom_sf"/>
</dbReference>
<evidence type="ECO:0000256" key="1">
    <source>
        <dbReference type="ARBA" id="ARBA00023319"/>
    </source>
</evidence>
<evidence type="ECO:0000259" key="3">
    <source>
        <dbReference type="PROSITE" id="PS50835"/>
    </source>
</evidence>
<evidence type="ECO:0000313" key="4">
    <source>
        <dbReference type="EMBL" id="VDN15596.1"/>
    </source>
</evidence>
<evidence type="ECO:0000313" key="5">
    <source>
        <dbReference type="Proteomes" id="UP000281553"/>
    </source>
</evidence>
<dbReference type="InterPro" id="IPR007110">
    <property type="entry name" value="Ig-like_dom"/>
</dbReference>
<dbReference type="FunFam" id="2.60.40.10:FF:000107">
    <property type="entry name" value="Myosin, light chain kinase a"/>
    <property type="match status" value="1"/>
</dbReference>
<dbReference type="EMBL" id="UYRU01063025">
    <property type="protein sequence ID" value="VDN15596.1"/>
    <property type="molecule type" value="Genomic_DNA"/>
</dbReference>
<gene>
    <name evidence="4" type="ORF">DILT_LOCUS11427</name>
</gene>
<dbReference type="PANTHER" id="PTHR47633:SF16">
    <property type="entry name" value="CAVP-TARGET PROTEIN-LIKE"/>
    <property type="match status" value="1"/>
</dbReference>
<dbReference type="Proteomes" id="UP000281553">
    <property type="component" value="Unassembled WGS sequence"/>
</dbReference>
<proteinExistence type="predicted"/>
<organism evidence="4 5">
    <name type="scientific">Dibothriocephalus latus</name>
    <name type="common">Fish tapeworm</name>
    <name type="synonym">Diphyllobothrium latum</name>
    <dbReference type="NCBI Taxonomy" id="60516"/>
    <lineage>
        <taxon>Eukaryota</taxon>
        <taxon>Metazoa</taxon>
        <taxon>Spiralia</taxon>
        <taxon>Lophotrochozoa</taxon>
        <taxon>Platyhelminthes</taxon>
        <taxon>Cestoda</taxon>
        <taxon>Eucestoda</taxon>
        <taxon>Diphyllobothriidea</taxon>
        <taxon>Diphyllobothriidae</taxon>
        <taxon>Dibothriocephalus</taxon>
    </lineage>
</organism>
<keyword evidence="5" id="KW-1185">Reference proteome</keyword>
<dbReference type="SUPFAM" id="SSF48726">
    <property type="entry name" value="Immunoglobulin"/>
    <property type="match status" value="2"/>
</dbReference>
<dbReference type="AlphaFoldDB" id="A0A3P7PC67"/>
<feature type="domain" description="Ig-like" evidence="3">
    <location>
        <begin position="192"/>
        <end position="295"/>
    </location>
</feature>
<feature type="domain" description="Ig-like" evidence="3">
    <location>
        <begin position="119"/>
        <end position="179"/>
    </location>
</feature>
<sequence>MTIKPIRPLNIDGLVDAASTPVHQSPISEEPVRPKKVPRQAYRPSIPSPSPKLQPVDFTFRMPIRAISVPPSPGSYRTEYRRELRSPRTQSPSMSPPVFIQPLHNAAATQGQMVKLQCQITWFKDGQRIFTGANRTIGSEQNQHTLVFSDIFMEDTGEYTCFATNPVGTAHTSCRMDVEPLSSGDEALDMAPQLVKPLPSDLQITEGDGVVFECRFLGRPEPTITWLKDDTVLQPSPHHQLTTTLTQLLPPPSPLKSTSSLQILTRRSVTPVPPLPESPAEHCFASSPPITRSYSFGQAEARPLPTHRVEL</sequence>
<dbReference type="PANTHER" id="PTHR47633">
    <property type="entry name" value="IMMUNOGLOBULIN"/>
    <property type="match status" value="1"/>
</dbReference>
<dbReference type="PROSITE" id="PS50835">
    <property type="entry name" value="IG_LIKE"/>
    <property type="match status" value="2"/>
</dbReference>